<feature type="region of interest" description="Disordered" evidence="1">
    <location>
        <begin position="246"/>
        <end position="270"/>
    </location>
</feature>
<name>A0AA88AEA1_FICCA</name>
<protein>
    <recommendedName>
        <fullName evidence="2">DUF7815 domain-containing protein</fullName>
    </recommendedName>
</protein>
<feature type="compositionally biased region" description="Polar residues" evidence="1">
    <location>
        <begin position="408"/>
        <end position="423"/>
    </location>
</feature>
<dbReference type="PANTHER" id="PTHR36308:SF1">
    <property type="entry name" value="DENTIN SIALOPHOSPHOPROTEIN-RELATED"/>
    <property type="match status" value="1"/>
</dbReference>
<dbReference type="Proteomes" id="UP001187192">
    <property type="component" value="Unassembled WGS sequence"/>
</dbReference>
<feature type="region of interest" description="Disordered" evidence="1">
    <location>
        <begin position="379"/>
        <end position="431"/>
    </location>
</feature>
<evidence type="ECO:0000256" key="1">
    <source>
        <dbReference type="SAM" id="MobiDB-lite"/>
    </source>
</evidence>
<dbReference type="PANTHER" id="PTHR36308">
    <property type="entry name" value="DENTIN SIALOPHOSPHOPROTEIN-RELATED"/>
    <property type="match status" value="1"/>
</dbReference>
<accession>A0AA88AEA1</accession>
<feature type="compositionally biased region" description="Acidic residues" evidence="1">
    <location>
        <begin position="393"/>
        <end position="402"/>
    </location>
</feature>
<proteinExistence type="predicted"/>
<keyword evidence="4" id="KW-1185">Reference proteome</keyword>
<feature type="domain" description="DUF7815" evidence="2">
    <location>
        <begin position="49"/>
        <end position="75"/>
    </location>
</feature>
<organism evidence="3 4">
    <name type="scientific">Ficus carica</name>
    <name type="common">Common fig</name>
    <dbReference type="NCBI Taxonomy" id="3494"/>
    <lineage>
        <taxon>Eukaryota</taxon>
        <taxon>Viridiplantae</taxon>
        <taxon>Streptophyta</taxon>
        <taxon>Embryophyta</taxon>
        <taxon>Tracheophyta</taxon>
        <taxon>Spermatophyta</taxon>
        <taxon>Magnoliopsida</taxon>
        <taxon>eudicotyledons</taxon>
        <taxon>Gunneridae</taxon>
        <taxon>Pentapetalae</taxon>
        <taxon>rosids</taxon>
        <taxon>fabids</taxon>
        <taxon>Rosales</taxon>
        <taxon>Moraceae</taxon>
        <taxon>Ficeae</taxon>
        <taxon>Ficus</taxon>
    </lineage>
</organism>
<evidence type="ECO:0000313" key="3">
    <source>
        <dbReference type="EMBL" id="GMN49417.1"/>
    </source>
</evidence>
<dbReference type="InterPro" id="IPR056717">
    <property type="entry name" value="DUF7815"/>
</dbReference>
<dbReference type="AlphaFoldDB" id="A0AA88AEA1"/>
<comment type="caution">
    <text evidence="3">The sequence shown here is derived from an EMBL/GenBank/DDBJ whole genome shotgun (WGS) entry which is preliminary data.</text>
</comment>
<reference evidence="3" key="1">
    <citation type="submission" date="2023-07" db="EMBL/GenBank/DDBJ databases">
        <title>draft genome sequence of fig (Ficus carica).</title>
        <authorList>
            <person name="Takahashi T."/>
            <person name="Nishimura K."/>
        </authorList>
    </citation>
    <scope>NUCLEOTIDE SEQUENCE</scope>
</reference>
<feature type="region of interest" description="Disordered" evidence="1">
    <location>
        <begin position="105"/>
        <end position="125"/>
    </location>
</feature>
<feature type="compositionally biased region" description="Polar residues" evidence="1">
    <location>
        <begin position="246"/>
        <end position="266"/>
    </location>
</feature>
<dbReference type="EMBL" id="BTGU01000031">
    <property type="protein sequence ID" value="GMN49417.1"/>
    <property type="molecule type" value="Genomic_DNA"/>
</dbReference>
<dbReference type="Pfam" id="PF25122">
    <property type="entry name" value="DUF7815"/>
    <property type="match status" value="1"/>
</dbReference>
<gene>
    <name evidence="3" type="ORF">TIFTF001_018580</name>
</gene>
<sequence length="547" mass="59525">MEVPIDLIKQVQISLRKHANLSSYDPNDPSLPNLPSPEEAVAALDPSPPYLRCRHCKGRLLRDIQSLICVFCGREAFNDVVPDPLNFRNTLGYRWLLESLNLDGSETVAPPDKENNSHRGRAAPKDEFPLSDLLDLEIKWPSELEKLGSRPSNKTPVQGKSSLNLAGVNIENFFAKEGKGVGSNVSVEPSVSINQIDAREIARGHENLNLFESAKLTETRHENLSLFENVKPSQTGHKNLSLFENAQPSETSVPSTEGRSKNNSDSGWGADFQSAASATLHKDSTLFDPFVGSTDLSAHMDEVFGPAKDFINKKNEETIGSTSMASDWFVDNTGNNSNSGFIGPPKDFKVLANVNKESIVENVNYSSSADDVLVQDNRWQSNSKNEPDNKGDEDNDSFDDWNDFASSTVAQAPSNSTSNQATMPSDDKTSETNLFSSVDRAQDINLLDGFSQPDLFSGGFSSLNASTEGNKMLPEASDLDRTADANTKVGGNSEEVAKAGDVYSAETTSKANDVEALLSQMHDLSFMLESNLSIPSTQEGSNSKSQD</sequence>
<feature type="compositionally biased region" description="Basic and acidic residues" evidence="1">
    <location>
        <begin position="111"/>
        <end position="125"/>
    </location>
</feature>
<evidence type="ECO:0000259" key="2">
    <source>
        <dbReference type="Pfam" id="PF25122"/>
    </source>
</evidence>
<evidence type="ECO:0000313" key="4">
    <source>
        <dbReference type="Proteomes" id="UP001187192"/>
    </source>
</evidence>